<protein>
    <submittedName>
        <fullName evidence="9">Uncharacterized protein</fullName>
    </submittedName>
</protein>
<keyword evidence="8" id="KW-0732">Signal</keyword>
<dbReference type="GO" id="GO:0004497">
    <property type="term" value="F:monooxygenase activity"/>
    <property type="evidence" value="ECO:0007669"/>
    <property type="project" value="UniProtKB-KW"/>
</dbReference>
<name>A0A401QFU7_SCYTO</name>
<dbReference type="PANTHER" id="PTHR24279:SF120">
    <property type="entry name" value="CYTOCHROME P450"/>
    <property type="match status" value="1"/>
</dbReference>
<evidence type="ECO:0000256" key="1">
    <source>
        <dbReference type="ARBA" id="ARBA00001971"/>
    </source>
</evidence>
<evidence type="ECO:0000256" key="7">
    <source>
        <dbReference type="ARBA" id="ARBA00023033"/>
    </source>
</evidence>
<keyword evidence="10" id="KW-1185">Reference proteome</keyword>
<gene>
    <name evidence="9" type="ORF">scyTo_0024958</name>
</gene>
<evidence type="ECO:0000256" key="5">
    <source>
        <dbReference type="ARBA" id="ARBA00023002"/>
    </source>
</evidence>
<sequence>MLRTTIPLLYLPLALAKRLNAKPWRDHVAAWDILFEHADRCIKQLSQKVRNIPEARREYSGILTQLLLRSKLPVDIIKANVTELMVGSVDTVRAREG</sequence>
<dbReference type="PANTHER" id="PTHR24279">
    <property type="entry name" value="CYTOCHROME P450"/>
    <property type="match status" value="1"/>
</dbReference>
<evidence type="ECO:0000313" key="10">
    <source>
        <dbReference type="Proteomes" id="UP000288216"/>
    </source>
</evidence>
<dbReference type="GO" id="GO:0071375">
    <property type="term" value="P:cellular response to peptide hormone stimulus"/>
    <property type="evidence" value="ECO:0007669"/>
    <property type="project" value="TreeGrafter"/>
</dbReference>
<dbReference type="GO" id="GO:0006704">
    <property type="term" value="P:glucocorticoid biosynthetic process"/>
    <property type="evidence" value="ECO:0007669"/>
    <property type="project" value="TreeGrafter"/>
</dbReference>
<comment type="similarity">
    <text evidence="2">Belongs to the cytochrome P450 family.</text>
</comment>
<dbReference type="GO" id="GO:0005506">
    <property type="term" value="F:iron ion binding"/>
    <property type="evidence" value="ECO:0007669"/>
    <property type="project" value="InterPro"/>
</dbReference>
<comment type="caution">
    <text evidence="9">The sequence shown here is derived from an EMBL/GenBank/DDBJ whole genome shotgun (WGS) entry which is preliminary data.</text>
</comment>
<dbReference type="STRING" id="75743.A0A401QFU7"/>
<dbReference type="GO" id="GO:0008203">
    <property type="term" value="P:cholesterol metabolic process"/>
    <property type="evidence" value="ECO:0007669"/>
    <property type="project" value="TreeGrafter"/>
</dbReference>
<dbReference type="Proteomes" id="UP000288216">
    <property type="component" value="Unassembled WGS sequence"/>
</dbReference>
<dbReference type="UniPathway" id="UPA00229"/>
<feature type="chain" id="PRO_5019413464" evidence="8">
    <location>
        <begin position="17"/>
        <end position="97"/>
    </location>
</feature>
<dbReference type="GO" id="GO:0020037">
    <property type="term" value="F:heme binding"/>
    <property type="evidence" value="ECO:0007669"/>
    <property type="project" value="InterPro"/>
</dbReference>
<dbReference type="Pfam" id="PF00067">
    <property type="entry name" value="p450"/>
    <property type="match status" value="1"/>
</dbReference>
<feature type="non-terminal residue" evidence="9">
    <location>
        <position position="97"/>
    </location>
</feature>
<keyword evidence="5" id="KW-0560">Oxidoreductase</keyword>
<evidence type="ECO:0000256" key="6">
    <source>
        <dbReference type="ARBA" id="ARBA00023004"/>
    </source>
</evidence>
<keyword evidence="6" id="KW-0408">Iron</keyword>
<dbReference type="GO" id="GO:0005743">
    <property type="term" value="C:mitochondrial inner membrane"/>
    <property type="evidence" value="ECO:0007669"/>
    <property type="project" value="TreeGrafter"/>
</dbReference>
<dbReference type="GO" id="GO:0016705">
    <property type="term" value="F:oxidoreductase activity, acting on paired donors, with incorporation or reduction of molecular oxygen"/>
    <property type="evidence" value="ECO:0007669"/>
    <property type="project" value="InterPro"/>
</dbReference>
<feature type="signal peptide" evidence="8">
    <location>
        <begin position="1"/>
        <end position="16"/>
    </location>
</feature>
<dbReference type="EMBL" id="BFAA01063875">
    <property type="protein sequence ID" value="GCB84244.1"/>
    <property type="molecule type" value="Genomic_DNA"/>
</dbReference>
<dbReference type="Gene3D" id="1.10.630.10">
    <property type="entry name" value="Cytochrome P450"/>
    <property type="match status" value="1"/>
</dbReference>
<evidence type="ECO:0000256" key="8">
    <source>
        <dbReference type="SAM" id="SignalP"/>
    </source>
</evidence>
<evidence type="ECO:0000256" key="4">
    <source>
        <dbReference type="ARBA" id="ARBA00022723"/>
    </source>
</evidence>
<evidence type="ECO:0000256" key="2">
    <source>
        <dbReference type="ARBA" id="ARBA00010617"/>
    </source>
</evidence>
<comment type="cofactor">
    <cofactor evidence="1">
        <name>heme</name>
        <dbReference type="ChEBI" id="CHEBI:30413"/>
    </cofactor>
</comment>
<proteinExistence type="inferred from homology"/>
<keyword evidence="4" id="KW-0479">Metal-binding</keyword>
<organism evidence="9 10">
    <name type="scientific">Scyliorhinus torazame</name>
    <name type="common">Cloudy catshark</name>
    <name type="synonym">Catulus torazame</name>
    <dbReference type="NCBI Taxonomy" id="75743"/>
    <lineage>
        <taxon>Eukaryota</taxon>
        <taxon>Metazoa</taxon>
        <taxon>Chordata</taxon>
        <taxon>Craniata</taxon>
        <taxon>Vertebrata</taxon>
        <taxon>Chondrichthyes</taxon>
        <taxon>Elasmobranchii</taxon>
        <taxon>Galeomorphii</taxon>
        <taxon>Galeoidea</taxon>
        <taxon>Carcharhiniformes</taxon>
        <taxon>Scyliorhinidae</taxon>
        <taxon>Scyliorhinus</taxon>
    </lineage>
</organism>
<accession>A0A401QFU7</accession>
<dbReference type="InterPro" id="IPR001128">
    <property type="entry name" value="Cyt_P450"/>
</dbReference>
<keyword evidence="7" id="KW-0503">Monooxygenase</keyword>
<dbReference type="GO" id="GO:0006700">
    <property type="term" value="P:C21-steroid hormone biosynthetic process"/>
    <property type="evidence" value="ECO:0007669"/>
    <property type="project" value="TreeGrafter"/>
</dbReference>
<evidence type="ECO:0000313" key="9">
    <source>
        <dbReference type="EMBL" id="GCB84244.1"/>
    </source>
</evidence>
<dbReference type="OrthoDB" id="3945418at2759"/>
<reference evidence="9 10" key="1">
    <citation type="journal article" date="2018" name="Nat. Ecol. Evol.">
        <title>Shark genomes provide insights into elasmobranch evolution and the origin of vertebrates.</title>
        <authorList>
            <person name="Hara Y"/>
            <person name="Yamaguchi K"/>
            <person name="Onimaru K"/>
            <person name="Kadota M"/>
            <person name="Koyanagi M"/>
            <person name="Keeley SD"/>
            <person name="Tatsumi K"/>
            <person name="Tanaka K"/>
            <person name="Motone F"/>
            <person name="Kageyama Y"/>
            <person name="Nozu R"/>
            <person name="Adachi N"/>
            <person name="Nishimura O"/>
            <person name="Nakagawa R"/>
            <person name="Tanegashima C"/>
            <person name="Kiyatake I"/>
            <person name="Matsumoto R"/>
            <person name="Murakumo K"/>
            <person name="Nishida K"/>
            <person name="Terakita A"/>
            <person name="Kuratani S"/>
            <person name="Sato K"/>
            <person name="Hyodo S Kuraku.S."/>
        </authorList>
    </citation>
    <scope>NUCLEOTIDE SEQUENCE [LARGE SCALE GENOMIC DNA]</scope>
</reference>
<dbReference type="InterPro" id="IPR050479">
    <property type="entry name" value="CYP11_CYP27_families"/>
</dbReference>
<dbReference type="AlphaFoldDB" id="A0A401QFU7"/>
<dbReference type="InterPro" id="IPR036396">
    <property type="entry name" value="Cyt_P450_sf"/>
</dbReference>
<dbReference type="SUPFAM" id="SSF48264">
    <property type="entry name" value="Cytochrome P450"/>
    <property type="match status" value="1"/>
</dbReference>
<evidence type="ECO:0000256" key="3">
    <source>
        <dbReference type="ARBA" id="ARBA00022617"/>
    </source>
</evidence>
<dbReference type="GO" id="GO:0034650">
    <property type="term" value="P:cortisol metabolic process"/>
    <property type="evidence" value="ECO:0007669"/>
    <property type="project" value="TreeGrafter"/>
</dbReference>
<keyword evidence="3" id="KW-0349">Heme</keyword>